<dbReference type="RefSeq" id="WP_273847870.1">
    <property type="nucleotide sequence ID" value="NZ_JAQQWT010000038.1"/>
</dbReference>
<comment type="caution">
    <text evidence="8">The sequence shown here is derived from an EMBL/GenBank/DDBJ whole genome shotgun (WGS) entry which is preliminary data.</text>
</comment>
<name>A0ABV6NMR6_9BACI</name>
<reference evidence="8 9" key="1">
    <citation type="submission" date="2024-09" db="EMBL/GenBank/DDBJ databases">
        <authorList>
            <person name="Sun Q."/>
            <person name="Mori K."/>
        </authorList>
    </citation>
    <scope>NUCLEOTIDE SEQUENCE [LARGE SCALE GENOMIC DNA]</scope>
    <source>
        <strain evidence="8 9">NCAIM B.02301</strain>
    </source>
</reference>
<evidence type="ECO:0000259" key="6">
    <source>
        <dbReference type="Pfam" id="PF00732"/>
    </source>
</evidence>
<dbReference type="SUPFAM" id="SSF54373">
    <property type="entry name" value="FAD-linked reductases, C-terminal domain"/>
    <property type="match status" value="1"/>
</dbReference>
<evidence type="ECO:0000256" key="4">
    <source>
        <dbReference type="ARBA" id="ARBA00022827"/>
    </source>
</evidence>
<protein>
    <submittedName>
        <fullName evidence="8">GMC oxidoreductase</fullName>
    </submittedName>
</protein>
<proteinExistence type="inferred from homology"/>
<gene>
    <name evidence="8" type="ORF">ACFFH4_21105</name>
</gene>
<comment type="cofactor">
    <cofactor evidence="1">
        <name>FAD</name>
        <dbReference type="ChEBI" id="CHEBI:57692"/>
    </cofactor>
</comment>
<dbReference type="Pfam" id="PF05199">
    <property type="entry name" value="GMC_oxred_C"/>
    <property type="match status" value="1"/>
</dbReference>
<dbReference type="EMBL" id="JBHLTR010000058">
    <property type="protein sequence ID" value="MFC0561423.1"/>
    <property type="molecule type" value="Genomic_DNA"/>
</dbReference>
<evidence type="ECO:0000256" key="2">
    <source>
        <dbReference type="ARBA" id="ARBA00010790"/>
    </source>
</evidence>
<comment type="similarity">
    <text evidence="2">Belongs to the GMC oxidoreductase family.</text>
</comment>
<evidence type="ECO:0000256" key="1">
    <source>
        <dbReference type="ARBA" id="ARBA00001974"/>
    </source>
</evidence>
<dbReference type="Pfam" id="PF00732">
    <property type="entry name" value="GMC_oxred_N"/>
    <property type="match status" value="1"/>
</dbReference>
<evidence type="ECO:0000313" key="9">
    <source>
        <dbReference type="Proteomes" id="UP001589833"/>
    </source>
</evidence>
<keyword evidence="9" id="KW-1185">Reference proteome</keyword>
<sequence>MKIVIAHKRTTIRKLAELHHIDLGTLRSYNPHLTDPDADISGQKVKIPSPPKQVTVINNRQITNDDETIVPTYEDCPPDPEIDFLDSWFPLTSLDDMEKNDYDVIIVGSGAGGGAVLWRLCEKWQNEGKRIAVLEKGQLLIPTHVANMPTAKAARKFLRNPAFFIRRDTEWPEFPGAKQLFGLGGQTLVWGGVSPRFHPSEFTEWPIDYEDLVKYYEIAEQVMKVNSHYTDGSDLHKTLLQRLQEFGYFDAKTLPRTVDLNPSYFGHIHSNVFFSSLEFMAWALNWKPFDVAINANVVQILHENGRATGVQVMTPEMKTYTIRGKNIVVSAGTFESPRLLLHSNIPGEAIGRYLYNHSFVSARALAEREQFGEELGLVNIQLPSTEQRPYQLAVQGAFPYEFYAYETKPFMQELEIGLFSFGIVQPNRDNYLALLPTDLDSYGVPKLTVSFSYSEEDFAVIRQMVNDTLRAIDSMGLKAQTPPCLMAPGLDYHAAGTCRMGVDPATSVTNQFGQVHNLSGLFVADNSVLPFMGGANPTLSTIATAMRTADYLVEKER</sequence>
<dbReference type="Gene3D" id="3.50.50.60">
    <property type="entry name" value="FAD/NAD(P)-binding domain"/>
    <property type="match status" value="2"/>
</dbReference>
<keyword evidence="4" id="KW-0274">FAD</keyword>
<dbReference type="PANTHER" id="PTHR42784">
    <property type="entry name" value="PYRANOSE 2-OXIDASE"/>
    <property type="match status" value="1"/>
</dbReference>
<dbReference type="Proteomes" id="UP001589833">
    <property type="component" value="Unassembled WGS sequence"/>
</dbReference>
<accession>A0ABV6NMR6</accession>
<dbReference type="SUPFAM" id="SSF51905">
    <property type="entry name" value="FAD/NAD(P)-binding domain"/>
    <property type="match status" value="1"/>
</dbReference>
<dbReference type="InterPro" id="IPR007867">
    <property type="entry name" value="GMC_OxRtase_C"/>
</dbReference>
<organism evidence="8 9">
    <name type="scientific">Halalkalibacter alkalisediminis</name>
    <dbReference type="NCBI Taxonomy" id="935616"/>
    <lineage>
        <taxon>Bacteria</taxon>
        <taxon>Bacillati</taxon>
        <taxon>Bacillota</taxon>
        <taxon>Bacilli</taxon>
        <taxon>Bacillales</taxon>
        <taxon>Bacillaceae</taxon>
        <taxon>Halalkalibacter</taxon>
    </lineage>
</organism>
<dbReference type="InterPro" id="IPR000172">
    <property type="entry name" value="GMC_OxRdtase_N"/>
</dbReference>
<feature type="domain" description="Glucose-methanol-choline oxidoreductase C-terminal" evidence="7">
    <location>
        <begin position="426"/>
        <end position="545"/>
    </location>
</feature>
<dbReference type="PANTHER" id="PTHR42784:SF1">
    <property type="entry name" value="PYRANOSE 2-OXIDASE"/>
    <property type="match status" value="1"/>
</dbReference>
<keyword evidence="5" id="KW-0560">Oxidoreductase</keyword>
<evidence type="ECO:0000313" key="8">
    <source>
        <dbReference type="EMBL" id="MFC0561423.1"/>
    </source>
</evidence>
<evidence type="ECO:0000256" key="3">
    <source>
        <dbReference type="ARBA" id="ARBA00022630"/>
    </source>
</evidence>
<feature type="domain" description="Glucose-methanol-choline oxidoreductase N-terminal" evidence="6">
    <location>
        <begin position="183"/>
        <end position="357"/>
    </location>
</feature>
<keyword evidence="3" id="KW-0285">Flavoprotein</keyword>
<evidence type="ECO:0000259" key="7">
    <source>
        <dbReference type="Pfam" id="PF05199"/>
    </source>
</evidence>
<evidence type="ECO:0000256" key="5">
    <source>
        <dbReference type="ARBA" id="ARBA00023002"/>
    </source>
</evidence>
<dbReference type="InterPro" id="IPR051473">
    <property type="entry name" value="P2Ox-like"/>
</dbReference>
<dbReference type="InterPro" id="IPR036188">
    <property type="entry name" value="FAD/NAD-bd_sf"/>
</dbReference>